<keyword evidence="3" id="KW-1185">Reference proteome</keyword>
<dbReference type="EMBL" id="JBBPCC010000002">
    <property type="protein sequence ID" value="MEK8127421.1"/>
    <property type="molecule type" value="Genomic_DNA"/>
</dbReference>
<organism evidence="2 3">
    <name type="scientific">Paenibacillus filicis</name>
    <dbReference type="NCBI Taxonomy" id="669464"/>
    <lineage>
        <taxon>Bacteria</taxon>
        <taxon>Bacillati</taxon>
        <taxon>Bacillota</taxon>
        <taxon>Bacilli</taxon>
        <taxon>Bacillales</taxon>
        <taxon>Paenibacillaceae</taxon>
        <taxon>Paenibacillus</taxon>
    </lineage>
</organism>
<sequence length="152" mass="16437">MELNGPAFVFAGMVLYMLARAKGVLLRFHLGSVTLLLGALFFLLSEMLHLMPTLIIGDIGFTISLLIGLLTAMLLRTPAMQLAALAGGMLLGEGLGLYMHRGSGEPALGSAALVDLWWLSAFITRGSSIMLELLLISLRKALRALNDAWRIR</sequence>
<feature type="transmembrane region" description="Helical" evidence="1">
    <location>
        <begin position="116"/>
        <end position="136"/>
    </location>
</feature>
<evidence type="ECO:0000256" key="1">
    <source>
        <dbReference type="SAM" id="Phobius"/>
    </source>
</evidence>
<protein>
    <recommendedName>
        <fullName evidence="4">DUF4203 domain-containing protein</fullName>
    </recommendedName>
</protein>
<feature type="transmembrane region" description="Helical" evidence="1">
    <location>
        <begin position="24"/>
        <end position="44"/>
    </location>
</feature>
<dbReference type="Pfam" id="PF24124">
    <property type="entry name" value="YphA"/>
    <property type="match status" value="1"/>
</dbReference>
<name>A0ABU9DF12_9BACL</name>
<keyword evidence="1" id="KW-1133">Transmembrane helix</keyword>
<proteinExistence type="predicted"/>
<dbReference type="Proteomes" id="UP001469365">
    <property type="component" value="Unassembled WGS sequence"/>
</dbReference>
<feature type="transmembrane region" description="Helical" evidence="1">
    <location>
        <begin position="82"/>
        <end position="100"/>
    </location>
</feature>
<keyword evidence="1" id="KW-0812">Transmembrane</keyword>
<evidence type="ECO:0000313" key="3">
    <source>
        <dbReference type="Proteomes" id="UP001469365"/>
    </source>
</evidence>
<reference evidence="2 3" key="1">
    <citation type="submission" date="2024-04" db="EMBL/GenBank/DDBJ databases">
        <title>draft genome sequnece of Paenibacillus filicis.</title>
        <authorList>
            <person name="Kim D.-U."/>
        </authorList>
    </citation>
    <scope>NUCLEOTIDE SEQUENCE [LARGE SCALE GENOMIC DNA]</scope>
    <source>
        <strain evidence="2 3">KACC14197</strain>
    </source>
</reference>
<feature type="transmembrane region" description="Helical" evidence="1">
    <location>
        <begin position="50"/>
        <end position="75"/>
    </location>
</feature>
<evidence type="ECO:0000313" key="2">
    <source>
        <dbReference type="EMBL" id="MEK8127421.1"/>
    </source>
</evidence>
<gene>
    <name evidence="2" type="ORF">WMW72_05785</name>
</gene>
<keyword evidence="1" id="KW-0472">Membrane</keyword>
<evidence type="ECO:0008006" key="4">
    <source>
        <dbReference type="Google" id="ProtNLM"/>
    </source>
</evidence>
<comment type="caution">
    <text evidence="2">The sequence shown here is derived from an EMBL/GenBank/DDBJ whole genome shotgun (WGS) entry which is preliminary data.</text>
</comment>
<dbReference type="InterPro" id="IPR014617">
    <property type="entry name" value="YphA_Bacsu"/>
</dbReference>
<accession>A0ABU9DF12</accession>